<comment type="caution">
    <text evidence="4">The sequence shown here is derived from an EMBL/GenBank/DDBJ whole genome shotgun (WGS) entry which is preliminary data.</text>
</comment>
<protein>
    <submittedName>
        <fullName evidence="4">Response regulator</fullName>
    </submittedName>
</protein>
<dbReference type="InterPro" id="IPR001789">
    <property type="entry name" value="Sig_transdc_resp-reg_receiver"/>
</dbReference>
<dbReference type="PROSITE" id="PS50110">
    <property type="entry name" value="RESPONSE_REGULATORY"/>
    <property type="match status" value="1"/>
</dbReference>
<dbReference type="GO" id="GO:0000160">
    <property type="term" value="P:phosphorelay signal transduction system"/>
    <property type="evidence" value="ECO:0007669"/>
    <property type="project" value="InterPro"/>
</dbReference>
<gene>
    <name evidence="4" type="ORF">G3574_18445</name>
</gene>
<organism evidence="4 5">
    <name type="scientific">Noviherbaspirillum galbum</name>
    <dbReference type="NCBI Taxonomy" id="2709383"/>
    <lineage>
        <taxon>Bacteria</taxon>
        <taxon>Pseudomonadati</taxon>
        <taxon>Pseudomonadota</taxon>
        <taxon>Betaproteobacteria</taxon>
        <taxon>Burkholderiales</taxon>
        <taxon>Oxalobacteraceae</taxon>
        <taxon>Noviherbaspirillum</taxon>
    </lineage>
</organism>
<dbReference type="PANTHER" id="PTHR44591:SF3">
    <property type="entry name" value="RESPONSE REGULATORY DOMAIN-CONTAINING PROTEIN"/>
    <property type="match status" value="1"/>
</dbReference>
<dbReference type="InterPro" id="IPR011006">
    <property type="entry name" value="CheY-like_superfamily"/>
</dbReference>
<keyword evidence="1 2" id="KW-0597">Phosphoprotein</keyword>
<evidence type="ECO:0000313" key="4">
    <source>
        <dbReference type="EMBL" id="NEX63068.1"/>
    </source>
</evidence>
<dbReference type="SUPFAM" id="SSF52172">
    <property type="entry name" value="CheY-like"/>
    <property type="match status" value="1"/>
</dbReference>
<accession>A0A6B3SRB6</accession>
<dbReference type="Gene3D" id="3.40.50.2300">
    <property type="match status" value="1"/>
</dbReference>
<dbReference type="RefSeq" id="WP_163966424.1">
    <property type="nucleotide sequence ID" value="NZ_JAAIVB010000065.1"/>
</dbReference>
<dbReference type="SMART" id="SM00448">
    <property type="entry name" value="REC"/>
    <property type="match status" value="1"/>
</dbReference>
<keyword evidence="5" id="KW-1185">Reference proteome</keyword>
<dbReference type="Pfam" id="PF00072">
    <property type="entry name" value="Response_reg"/>
    <property type="match status" value="1"/>
</dbReference>
<dbReference type="PANTHER" id="PTHR44591">
    <property type="entry name" value="STRESS RESPONSE REGULATOR PROTEIN 1"/>
    <property type="match status" value="1"/>
</dbReference>
<evidence type="ECO:0000313" key="5">
    <source>
        <dbReference type="Proteomes" id="UP000482155"/>
    </source>
</evidence>
<feature type="domain" description="Response regulatory" evidence="3">
    <location>
        <begin position="5"/>
        <end position="120"/>
    </location>
</feature>
<dbReference type="InterPro" id="IPR050595">
    <property type="entry name" value="Bact_response_regulator"/>
</dbReference>
<evidence type="ECO:0000256" key="2">
    <source>
        <dbReference type="PROSITE-ProRule" id="PRU00169"/>
    </source>
</evidence>
<sequence length="123" mass="13770">MKCKAILIIEDEPDLRETLKDLLEISGFKVLTAANGREGLERIQSAGEPCLILLDLMMPVMNGWQFLEALQDERFLDYRTSIVVVSAAADTADVDKKYGCVLMRKPVNIHELINLAHEHCDAA</sequence>
<feature type="modified residue" description="4-aspartylphosphate" evidence="2">
    <location>
        <position position="55"/>
    </location>
</feature>
<reference evidence="4 5" key="1">
    <citation type="submission" date="2020-02" db="EMBL/GenBank/DDBJ databases">
        <authorList>
            <person name="Kim M.K."/>
        </authorList>
    </citation>
    <scope>NUCLEOTIDE SEQUENCE [LARGE SCALE GENOMIC DNA]</scope>
    <source>
        <strain evidence="4 5">17J57-3</strain>
    </source>
</reference>
<name>A0A6B3SRB6_9BURK</name>
<dbReference type="Proteomes" id="UP000482155">
    <property type="component" value="Unassembled WGS sequence"/>
</dbReference>
<evidence type="ECO:0000259" key="3">
    <source>
        <dbReference type="PROSITE" id="PS50110"/>
    </source>
</evidence>
<dbReference type="AlphaFoldDB" id="A0A6B3SRB6"/>
<evidence type="ECO:0000256" key="1">
    <source>
        <dbReference type="ARBA" id="ARBA00022553"/>
    </source>
</evidence>
<proteinExistence type="predicted"/>
<dbReference type="EMBL" id="JAAIVB010000065">
    <property type="protein sequence ID" value="NEX63068.1"/>
    <property type="molecule type" value="Genomic_DNA"/>
</dbReference>